<evidence type="ECO:0000256" key="1">
    <source>
        <dbReference type="SAM" id="MobiDB-lite"/>
    </source>
</evidence>
<name>A0A7M2T4C6_STRCW</name>
<feature type="region of interest" description="Disordered" evidence="1">
    <location>
        <begin position="127"/>
        <end position="149"/>
    </location>
</feature>
<dbReference type="RefSeq" id="WP_189696610.1">
    <property type="nucleotide sequence ID" value="NZ_BMTA01000002.1"/>
</dbReference>
<organism evidence="2 3">
    <name type="scientific">Streptomyces chromofuscus</name>
    <dbReference type="NCBI Taxonomy" id="42881"/>
    <lineage>
        <taxon>Bacteria</taxon>
        <taxon>Bacillati</taxon>
        <taxon>Actinomycetota</taxon>
        <taxon>Actinomycetes</taxon>
        <taxon>Kitasatosporales</taxon>
        <taxon>Streptomycetaceae</taxon>
        <taxon>Streptomyces</taxon>
    </lineage>
</organism>
<dbReference type="Proteomes" id="UP000594008">
    <property type="component" value="Chromosome"/>
</dbReference>
<dbReference type="EMBL" id="CP063374">
    <property type="protein sequence ID" value="QOV43019.1"/>
    <property type="molecule type" value="Genomic_DNA"/>
</dbReference>
<sequence>MSASDKPCTQDGRLREVFGAPVADLHETAASPDASAALTRALELRSFLALAEEQVARIRDRVHEAMAPERDMDELSANELRMDTQWLEAALHARDGYRAALGDLLRTMPAPGRHARPVRMTQQTITTTLPPATAAPAPQRAGAAQARRP</sequence>
<dbReference type="AlphaFoldDB" id="A0A7M2T4C6"/>
<reference evidence="2 3" key="1">
    <citation type="submission" date="2020-10" db="EMBL/GenBank/DDBJ databases">
        <title>Streptomyces chromofuscus complate genome analysis.</title>
        <authorList>
            <person name="Anwar N."/>
        </authorList>
    </citation>
    <scope>NUCLEOTIDE SEQUENCE [LARGE SCALE GENOMIC DNA]</scope>
    <source>
        <strain evidence="2 3">DSM 40273</strain>
    </source>
</reference>
<dbReference type="KEGG" id="schf:IPT68_25010"/>
<gene>
    <name evidence="2" type="ORF">IPT68_25010</name>
</gene>
<evidence type="ECO:0000313" key="2">
    <source>
        <dbReference type="EMBL" id="QOV43019.1"/>
    </source>
</evidence>
<keyword evidence="3" id="KW-1185">Reference proteome</keyword>
<accession>A0A7M2T4C6</accession>
<protein>
    <submittedName>
        <fullName evidence="2">Uncharacterized protein</fullName>
    </submittedName>
</protein>
<evidence type="ECO:0000313" key="3">
    <source>
        <dbReference type="Proteomes" id="UP000594008"/>
    </source>
</evidence>
<proteinExistence type="predicted"/>